<keyword evidence="2" id="KW-0812">Transmembrane</keyword>
<evidence type="ECO:0000313" key="3">
    <source>
        <dbReference type="EMBL" id="NEN77956.1"/>
    </source>
</evidence>
<feature type="region of interest" description="Disordered" evidence="1">
    <location>
        <begin position="43"/>
        <end position="77"/>
    </location>
</feature>
<keyword evidence="2" id="KW-0472">Membrane</keyword>
<name>A0A6P0HHD8_9ACTN</name>
<protein>
    <submittedName>
        <fullName evidence="3">Uncharacterized protein</fullName>
    </submittedName>
</protein>
<dbReference type="Proteomes" id="UP000468687">
    <property type="component" value="Unassembled WGS sequence"/>
</dbReference>
<feature type="transmembrane region" description="Helical" evidence="2">
    <location>
        <begin position="18"/>
        <end position="39"/>
    </location>
</feature>
<gene>
    <name evidence="3" type="ORF">G3T38_06670</name>
</gene>
<evidence type="ECO:0000256" key="1">
    <source>
        <dbReference type="SAM" id="MobiDB-lite"/>
    </source>
</evidence>
<dbReference type="AlphaFoldDB" id="A0A6P0HHD8"/>
<accession>A0A6P0HHD8</accession>
<proteinExistence type="predicted"/>
<dbReference type="RefSeq" id="WP_163771338.1">
    <property type="nucleotide sequence ID" value="NZ_JAAGXA010000004.1"/>
</dbReference>
<sequence length="77" mass="8042">MQKAPGRGSTTLRATSPLWPSVAVALLLGLLLVLATMLLPQPHPEGQGVLRPASVEEPADHAPDAPTVDTQVVDVSR</sequence>
<dbReference type="EMBL" id="JAAGXA010000004">
    <property type="protein sequence ID" value="NEN77956.1"/>
    <property type="molecule type" value="Genomic_DNA"/>
</dbReference>
<comment type="caution">
    <text evidence="3">The sequence shown here is derived from an EMBL/GenBank/DDBJ whole genome shotgun (WGS) entry which is preliminary data.</text>
</comment>
<reference evidence="3 4" key="1">
    <citation type="journal article" date="2014" name="Int. J. Syst. Evol. Microbiol.">
        <title>Nocardioides zeae sp. nov., isolated from the stem of Zea mays.</title>
        <authorList>
            <person name="Glaeser S.P."/>
            <person name="McInroy J.A."/>
            <person name="Busse H.J."/>
            <person name="Kampfer P."/>
        </authorList>
    </citation>
    <scope>NUCLEOTIDE SEQUENCE [LARGE SCALE GENOMIC DNA]</scope>
    <source>
        <strain evidence="3 4">JCM 30728</strain>
    </source>
</reference>
<evidence type="ECO:0000313" key="4">
    <source>
        <dbReference type="Proteomes" id="UP000468687"/>
    </source>
</evidence>
<evidence type="ECO:0000256" key="2">
    <source>
        <dbReference type="SAM" id="Phobius"/>
    </source>
</evidence>
<organism evidence="3 4">
    <name type="scientific">Nocardioides zeae</name>
    <dbReference type="NCBI Taxonomy" id="1457234"/>
    <lineage>
        <taxon>Bacteria</taxon>
        <taxon>Bacillati</taxon>
        <taxon>Actinomycetota</taxon>
        <taxon>Actinomycetes</taxon>
        <taxon>Propionibacteriales</taxon>
        <taxon>Nocardioidaceae</taxon>
        <taxon>Nocardioides</taxon>
    </lineage>
</organism>
<keyword evidence="4" id="KW-1185">Reference proteome</keyword>
<keyword evidence="2" id="KW-1133">Transmembrane helix</keyword>